<evidence type="ECO:0000313" key="3">
    <source>
        <dbReference type="Proteomes" id="UP000309133"/>
    </source>
</evidence>
<sequence length="539" mass="55145">MIQLLALRIRRDRVILPIWIFGIALLLTASAASVSTTFGDEAGRRQILQLALATPALIALRGVPNGVELGSAVYFQVYAFLAVAVGLMNTFLATRHGRAEEERGQRELITAAPVRRMTPILSTIILGVGANLLLGVLSTAGFAAAGLPLGGSLVGAAALVAAGLAFLGVGLLASELTASSRAANSLGATLVLIAYALRGAGDALGTPDLDRLTLSAAWPSWLSPIGWGEQAFAFTADDLRPLTLSLALAVLTGGAALVIAARRDLGASLLPERRRPASAGRLLGSTLGLAWRLQWPSLLGWTVGAAVLGAVSGALANSVGSATFENSAINDVLQSLAHTSRDDVVTAFIAAIMSLVGILAAAAGLQAMLRLRDEETGGRAELLLSGPPRRGGWLLASAGVATASTTVVIVVTGLTAWAAFLAMREPGLGAQSIGQALVELPMAMVFVSIGAVALAVLPRISIAATWALFAIGVVIGLFGDLLQLPDAALEASPIRHVPTVPFPADDLGGAWADIGVLTAIAAALIAVATWAVQRRDLTA</sequence>
<keyword evidence="1" id="KW-0812">Transmembrane</keyword>
<reference evidence="2 3" key="1">
    <citation type="submission" date="2019-04" db="EMBL/GenBank/DDBJ databases">
        <authorList>
            <person name="Jiang L."/>
        </authorList>
    </citation>
    <scope>NUCLEOTIDE SEQUENCE [LARGE SCALE GENOMIC DNA]</scope>
    <source>
        <strain evidence="2 3">YIM 131853</strain>
    </source>
</reference>
<dbReference type="Proteomes" id="UP000309133">
    <property type="component" value="Unassembled WGS sequence"/>
</dbReference>
<keyword evidence="1" id="KW-0472">Membrane</keyword>
<feature type="transmembrane region" description="Helical" evidence="1">
    <location>
        <begin position="73"/>
        <end position="93"/>
    </location>
</feature>
<gene>
    <name evidence="2" type="ORF">E6C64_03160</name>
</gene>
<keyword evidence="1" id="KW-1133">Transmembrane helix</keyword>
<proteinExistence type="predicted"/>
<feature type="transmembrane region" description="Helical" evidence="1">
    <location>
        <begin position="440"/>
        <end position="457"/>
    </location>
</feature>
<feature type="transmembrane region" description="Helical" evidence="1">
    <location>
        <begin position="344"/>
        <end position="371"/>
    </location>
</feature>
<evidence type="ECO:0000256" key="1">
    <source>
        <dbReference type="SAM" id="Phobius"/>
    </source>
</evidence>
<feature type="transmembrane region" description="Helical" evidence="1">
    <location>
        <begin position="392"/>
        <end position="420"/>
    </location>
</feature>
<feature type="transmembrane region" description="Helical" evidence="1">
    <location>
        <begin position="298"/>
        <end position="324"/>
    </location>
</feature>
<dbReference type="OrthoDB" id="2014935at2"/>
<dbReference type="EMBL" id="SSSM01000001">
    <property type="protein sequence ID" value="THG33365.1"/>
    <property type="molecule type" value="Genomic_DNA"/>
</dbReference>
<protein>
    <submittedName>
        <fullName evidence="2">Polyketide antibiotic transporter</fullName>
    </submittedName>
</protein>
<keyword evidence="3" id="KW-1185">Reference proteome</keyword>
<feature type="transmembrane region" description="Helical" evidence="1">
    <location>
        <begin position="124"/>
        <end position="147"/>
    </location>
</feature>
<feature type="transmembrane region" description="Helical" evidence="1">
    <location>
        <begin position="153"/>
        <end position="173"/>
    </location>
</feature>
<feature type="transmembrane region" description="Helical" evidence="1">
    <location>
        <begin position="510"/>
        <end position="532"/>
    </location>
</feature>
<comment type="caution">
    <text evidence="2">The sequence shown here is derived from an EMBL/GenBank/DDBJ whole genome shotgun (WGS) entry which is preliminary data.</text>
</comment>
<dbReference type="RefSeq" id="WP_136426147.1">
    <property type="nucleotide sequence ID" value="NZ_SSSM01000001.1"/>
</dbReference>
<name>A0A4S4FU88_9MICO</name>
<feature type="transmembrane region" description="Helical" evidence="1">
    <location>
        <begin position="185"/>
        <end position="201"/>
    </location>
</feature>
<organism evidence="2 3">
    <name type="scientific">Naasia lichenicola</name>
    <dbReference type="NCBI Taxonomy" id="2565933"/>
    <lineage>
        <taxon>Bacteria</taxon>
        <taxon>Bacillati</taxon>
        <taxon>Actinomycetota</taxon>
        <taxon>Actinomycetes</taxon>
        <taxon>Micrococcales</taxon>
        <taxon>Microbacteriaceae</taxon>
        <taxon>Naasia</taxon>
    </lineage>
</organism>
<dbReference type="AlphaFoldDB" id="A0A4S4FU88"/>
<evidence type="ECO:0000313" key="2">
    <source>
        <dbReference type="EMBL" id="THG33365.1"/>
    </source>
</evidence>
<feature type="transmembrane region" description="Helical" evidence="1">
    <location>
        <begin position="242"/>
        <end position="261"/>
    </location>
</feature>
<feature type="transmembrane region" description="Helical" evidence="1">
    <location>
        <begin position="464"/>
        <end position="484"/>
    </location>
</feature>
<accession>A0A4S4FU88</accession>